<evidence type="ECO:0000313" key="2">
    <source>
        <dbReference type="Proteomes" id="UP000319852"/>
    </source>
</evidence>
<sequence>MWVLVASDDVEAKPSSALAIKRTAGTDRLSARSRHSLHALRQAIQEHLINLVELSEAMNLTITSKFALLWCATLSATILCQVAYAHNGGILVQAAGGKLVTGFDNATTGNQTIGDRAFSLVFPSSLSNDVPSFSSLANAPIGSEALPVGGELYWDFLPMTHAGMTSNLLYWDGLGTTTEDVEFGAVPSSDTRLRLYTDQFADNAFVDGSPDMVPGKLIDTVSSSNLALHAHRWFYLGPEFETGPAPPEGVYLFAMQLRMEGYENTDPFFIAAGTDEISAATLDNITLPWVQDNLDTLIVDESGTGDFDNNGDVDGSDFLRWQRDISTPGELSDWQVNYGSESSPAAIASLAVPEPGTALLATLTLGLVSVRRRERTGA</sequence>
<keyword evidence="2" id="KW-1185">Reference proteome</keyword>
<dbReference type="EMBL" id="CP036263">
    <property type="protein sequence ID" value="QDS97089.1"/>
    <property type="molecule type" value="Genomic_DNA"/>
</dbReference>
<dbReference type="PROSITE" id="PS00018">
    <property type="entry name" value="EF_HAND_1"/>
    <property type="match status" value="1"/>
</dbReference>
<gene>
    <name evidence="1" type="ORF">HG15A2_03490</name>
</gene>
<name>A0A517MQD3_9BACT</name>
<accession>A0A517MQD3</accession>
<evidence type="ECO:0008006" key="3">
    <source>
        <dbReference type="Google" id="ProtNLM"/>
    </source>
</evidence>
<dbReference type="Proteomes" id="UP000319852">
    <property type="component" value="Chromosome"/>
</dbReference>
<evidence type="ECO:0000313" key="1">
    <source>
        <dbReference type="EMBL" id="QDS97089.1"/>
    </source>
</evidence>
<protein>
    <recommendedName>
        <fullName evidence="3">PEP-CTERM protein-sorting domain-containing protein</fullName>
    </recommendedName>
</protein>
<proteinExistence type="predicted"/>
<dbReference type="KEGG" id="amob:HG15A2_03490"/>
<organism evidence="1 2">
    <name type="scientific">Adhaeretor mobilis</name>
    <dbReference type="NCBI Taxonomy" id="1930276"/>
    <lineage>
        <taxon>Bacteria</taxon>
        <taxon>Pseudomonadati</taxon>
        <taxon>Planctomycetota</taxon>
        <taxon>Planctomycetia</taxon>
        <taxon>Pirellulales</taxon>
        <taxon>Lacipirellulaceae</taxon>
        <taxon>Adhaeretor</taxon>
    </lineage>
</organism>
<dbReference type="AlphaFoldDB" id="A0A517MQD3"/>
<reference evidence="1 2" key="1">
    <citation type="submission" date="2019-02" db="EMBL/GenBank/DDBJ databases">
        <title>Deep-cultivation of Planctomycetes and their phenomic and genomic characterization uncovers novel biology.</title>
        <authorList>
            <person name="Wiegand S."/>
            <person name="Jogler M."/>
            <person name="Boedeker C."/>
            <person name="Pinto D."/>
            <person name="Vollmers J."/>
            <person name="Rivas-Marin E."/>
            <person name="Kohn T."/>
            <person name="Peeters S.H."/>
            <person name="Heuer A."/>
            <person name="Rast P."/>
            <person name="Oberbeckmann S."/>
            <person name="Bunk B."/>
            <person name="Jeske O."/>
            <person name="Meyerdierks A."/>
            <person name="Storesund J.E."/>
            <person name="Kallscheuer N."/>
            <person name="Luecker S."/>
            <person name="Lage O.M."/>
            <person name="Pohl T."/>
            <person name="Merkel B.J."/>
            <person name="Hornburger P."/>
            <person name="Mueller R.-W."/>
            <person name="Bruemmer F."/>
            <person name="Labrenz M."/>
            <person name="Spormann A.M."/>
            <person name="Op den Camp H."/>
            <person name="Overmann J."/>
            <person name="Amann R."/>
            <person name="Jetten M.S.M."/>
            <person name="Mascher T."/>
            <person name="Medema M.H."/>
            <person name="Devos D.P."/>
            <person name="Kaster A.-K."/>
            <person name="Ovreas L."/>
            <person name="Rohde M."/>
            <person name="Galperin M.Y."/>
            <person name="Jogler C."/>
        </authorList>
    </citation>
    <scope>NUCLEOTIDE SEQUENCE [LARGE SCALE GENOMIC DNA]</scope>
    <source>
        <strain evidence="1 2">HG15A2</strain>
    </source>
</reference>
<dbReference type="InterPro" id="IPR018247">
    <property type="entry name" value="EF_Hand_1_Ca_BS"/>
</dbReference>